<evidence type="ECO:0000313" key="2">
    <source>
        <dbReference type="Proteomes" id="UP000325577"/>
    </source>
</evidence>
<dbReference type="Proteomes" id="UP000325577">
    <property type="component" value="Linkage Group LG21"/>
</dbReference>
<organism evidence="1 2">
    <name type="scientific">Nyssa sinensis</name>
    <dbReference type="NCBI Taxonomy" id="561372"/>
    <lineage>
        <taxon>Eukaryota</taxon>
        <taxon>Viridiplantae</taxon>
        <taxon>Streptophyta</taxon>
        <taxon>Embryophyta</taxon>
        <taxon>Tracheophyta</taxon>
        <taxon>Spermatophyta</taxon>
        <taxon>Magnoliopsida</taxon>
        <taxon>eudicotyledons</taxon>
        <taxon>Gunneridae</taxon>
        <taxon>Pentapetalae</taxon>
        <taxon>asterids</taxon>
        <taxon>Cornales</taxon>
        <taxon>Nyssaceae</taxon>
        <taxon>Nyssa</taxon>
    </lineage>
</organism>
<dbReference type="OrthoDB" id="1681527at2759"/>
<proteinExistence type="predicted"/>
<dbReference type="AlphaFoldDB" id="A0A5J5A8Y1"/>
<accession>A0A5J5A8Y1</accession>
<sequence length="110" mass="12406">MTEIIPGLQGDVPANYPKGVPFVDGKQQRSRLPDIKYTLKNVEQIEATHLEEEDTIDFLQGHYIVSVSRDMTPASQKGGLEAFAQSALCLESYILHCWIPTCRKKGFCHR</sequence>
<gene>
    <name evidence="1" type="ORF">F0562_034780</name>
</gene>
<evidence type="ECO:0000313" key="1">
    <source>
        <dbReference type="EMBL" id="KAA8527505.1"/>
    </source>
</evidence>
<dbReference type="EMBL" id="CM018045">
    <property type="protein sequence ID" value="KAA8527505.1"/>
    <property type="molecule type" value="Genomic_DNA"/>
</dbReference>
<keyword evidence="2" id="KW-1185">Reference proteome</keyword>
<protein>
    <submittedName>
        <fullName evidence="1">Uncharacterized protein</fullName>
    </submittedName>
</protein>
<reference evidence="1 2" key="1">
    <citation type="submission" date="2019-09" db="EMBL/GenBank/DDBJ databases">
        <title>A chromosome-level genome assembly of the Chinese tupelo Nyssa sinensis.</title>
        <authorList>
            <person name="Yang X."/>
            <person name="Kang M."/>
            <person name="Yang Y."/>
            <person name="Xiong H."/>
            <person name="Wang M."/>
            <person name="Zhang Z."/>
            <person name="Wang Z."/>
            <person name="Wu H."/>
            <person name="Ma T."/>
            <person name="Liu J."/>
            <person name="Xi Z."/>
        </authorList>
    </citation>
    <scope>NUCLEOTIDE SEQUENCE [LARGE SCALE GENOMIC DNA]</scope>
    <source>
        <strain evidence="1">J267</strain>
        <tissue evidence="1">Leaf</tissue>
    </source>
</reference>
<name>A0A5J5A8Y1_9ASTE</name>